<proteinExistence type="predicted"/>
<sequence>MYKVVSSKTFVDMVGQCRPLCIADMEIDTGDAELINRRRLLEIVRTSTEIRCYQDDLLERYDIYYREDRDARLARVLMEAG</sequence>
<reference evidence="1" key="1">
    <citation type="submission" date="2009-02" db="EMBL/GenBank/DDBJ databases">
        <authorList>
            <person name="Fulton L."/>
            <person name="Clifton S."/>
            <person name="Fulton B."/>
            <person name="Xu J."/>
            <person name="Minx P."/>
            <person name="Pepin K.H."/>
            <person name="Johnson M."/>
            <person name="Bhonagiri V."/>
            <person name="Nash W.E."/>
            <person name="Mardis E.R."/>
            <person name="Wilson R.K."/>
        </authorList>
    </citation>
    <scope>NUCLEOTIDE SEQUENCE [LARGE SCALE GENOMIC DNA]</scope>
    <source>
        <strain evidence="1">DSM 15053</strain>
    </source>
</reference>
<comment type="caution">
    <text evidence="1">The sequence shown here is derived from an EMBL/GenBank/DDBJ whole genome shotgun (WGS) entry which is preliminary data.</text>
</comment>
<dbReference type="STRING" id="553973.CLOHYLEM_04456"/>
<reference evidence="1" key="2">
    <citation type="submission" date="2013-06" db="EMBL/GenBank/DDBJ databases">
        <title>Draft genome sequence of Clostridium hylemonae (DSM 15053).</title>
        <authorList>
            <person name="Sudarsanam P."/>
            <person name="Ley R."/>
            <person name="Guruge J."/>
            <person name="Turnbaugh P.J."/>
            <person name="Mahowald M."/>
            <person name="Liep D."/>
            <person name="Gordon J."/>
        </authorList>
    </citation>
    <scope>NUCLEOTIDE SEQUENCE</scope>
    <source>
        <strain evidence="1">DSM 15053</strain>
    </source>
</reference>
<dbReference type="RefSeq" id="WP_006441788.1">
    <property type="nucleotide sequence ID" value="NZ_CP036524.1"/>
</dbReference>
<keyword evidence="2" id="KW-1185">Reference proteome</keyword>
<accession>C0BXB9</accession>
<evidence type="ECO:0000313" key="1">
    <source>
        <dbReference type="EMBL" id="EEG75446.1"/>
    </source>
</evidence>
<dbReference type="EMBL" id="ABYI02000011">
    <property type="protein sequence ID" value="EEG75446.1"/>
    <property type="molecule type" value="Genomic_DNA"/>
</dbReference>
<dbReference type="HOGENOM" id="CLU_2567804_0_0_9"/>
<dbReference type="OrthoDB" id="2085405at2"/>
<gene>
    <name evidence="1" type="ORF">CLOHYLEM_04456</name>
</gene>
<protein>
    <submittedName>
        <fullName evidence="1">Uncharacterized protein</fullName>
    </submittedName>
</protein>
<name>C0BXB9_9FIRM</name>
<evidence type="ECO:0000313" key="2">
    <source>
        <dbReference type="Proteomes" id="UP000004893"/>
    </source>
</evidence>
<dbReference type="Proteomes" id="UP000004893">
    <property type="component" value="Unassembled WGS sequence"/>
</dbReference>
<dbReference type="AlphaFoldDB" id="C0BXB9"/>
<organism evidence="1 2">
    <name type="scientific">[Clostridium] hylemonae DSM 15053</name>
    <dbReference type="NCBI Taxonomy" id="553973"/>
    <lineage>
        <taxon>Bacteria</taxon>
        <taxon>Bacillati</taxon>
        <taxon>Bacillota</taxon>
        <taxon>Clostridia</taxon>
        <taxon>Lachnospirales</taxon>
        <taxon>Lachnospiraceae</taxon>
    </lineage>
</organism>